<dbReference type="Proteomes" id="UP001066276">
    <property type="component" value="Chromosome 12"/>
</dbReference>
<dbReference type="PANTHER" id="PTHR47011">
    <property type="entry name" value="CD226 ANTIGEN"/>
    <property type="match status" value="1"/>
</dbReference>
<evidence type="ECO:0000256" key="1">
    <source>
        <dbReference type="SAM" id="Phobius"/>
    </source>
</evidence>
<evidence type="ECO:0000256" key="2">
    <source>
        <dbReference type="SAM" id="SignalP"/>
    </source>
</evidence>
<keyword evidence="1" id="KW-1133">Transmembrane helix</keyword>
<feature type="domain" description="Transmembrane protein PVRIG immunoglobulin-like" evidence="3">
    <location>
        <begin position="40"/>
        <end position="132"/>
    </location>
</feature>
<gene>
    <name evidence="4" type="ORF">NDU88_000679</name>
</gene>
<feature type="transmembrane region" description="Helical" evidence="1">
    <location>
        <begin position="161"/>
        <end position="182"/>
    </location>
</feature>
<feature type="signal peptide" evidence="2">
    <location>
        <begin position="1"/>
        <end position="19"/>
    </location>
</feature>
<comment type="caution">
    <text evidence="4">The sequence shown here is derived from an EMBL/GenBank/DDBJ whole genome shotgun (WGS) entry which is preliminary data.</text>
</comment>
<dbReference type="Pfam" id="PF25456">
    <property type="entry name" value="Ig_PVRIG"/>
    <property type="match status" value="1"/>
</dbReference>
<evidence type="ECO:0000313" key="5">
    <source>
        <dbReference type="Proteomes" id="UP001066276"/>
    </source>
</evidence>
<organism evidence="4 5">
    <name type="scientific">Pleurodeles waltl</name>
    <name type="common">Iberian ribbed newt</name>
    <dbReference type="NCBI Taxonomy" id="8319"/>
    <lineage>
        <taxon>Eukaryota</taxon>
        <taxon>Metazoa</taxon>
        <taxon>Chordata</taxon>
        <taxon>Craniata</taxon>
        <taxon>Vertebrata</taxon>
        <taxon>Euteleostomi</taxon>
        <taxon>Amphibia</taxon>
        <taxon>Batrachia</taxon>
        <taxon>Caudata</taxon>
        <taxon>Salamandroidea</taxon>
        <taxon>Salamandridae</taxon>
        <taxon>Pleurodelinae</taxon>
        <taxon>Pleurodeles</taxon>
    </lineage>
</organism>
<proteinExistence type="predicted"/>
<dbReference type="GO" id="GO:0050839">
    <property type="term" value="F:cell adhesion molecule binding"/>
    <property type="evidence" value="ECO:0007669"/>
    <property type="project" value="TreeGrafter"/>
</dbReference>
<sequence>MARLVWPAALLLLLASTDTGIIHENIHIWTNNTLNTKSPLQINCFLPRPNEHVSQVNWVKKSMTMNKTIVAVFNPGFGIYINPRYRENLQVHFKSNHNISITLTRTDDLENGTSYCCKFVTYPSGSLEECLKIDFTKQESAMARCAVADGWYGCSSIRTKYIVTLVVVGGLLVGIFILLCCIQKMRHRESVQIAHHGGRSTEGTAMPLEVQHPAKRALPDTPLSAFYAMINIDYFANIFKARVGRSHTSHSSVSSQTAEFVTMDNTLYSG</sequence>
<dbReference type="AlphaFoldDB" id="A0AAV7KYI2"/>
<feature type="chain" id="PRO_5043473764" description="Transmembrane protein PVRIG immunoglobulin-like domain-containing protein" evidence="2">
    <location>
        <begin position="20"/>
        <end position="270"/>
    </location>
</feature>
<dbReference type="GO" id="GO:0002891">
    <property type="term" value="P:positive regulation of immunoglobulin mediated immune response"/>
    <property type="evidence" value="ECO:0007669"/>
    <property type="project" value="TreeGrafter"/>
</dbReference>
<dbReference type="InterPro" id="IPR042842">
    <property type="entry name" value="CD226"/>
</dbReference>
<evidence type="ECO:0000259" key="3">
    <source>
        <dbReference type="Pfam" id="PF25456"/>
    </source>
</evidence>
<dbReference type="InterPro" id="IPR057367">
    <property type="entry name" value="Ig_PVRIG"/>
</dbReference>
<dbReference type="Gene3D" id="2.60.40.10">
    <property type="entry name" value="Immunoglobulins"/>
    <property type="match status" value="1"/>
</dbReference>
<dbReference type="InterPro" id="IPR013783">
    <property type="entry name" value="Ig-like_fold"/>
</dbReference>
<evidence type="ECO:0000313" key="4">
    <source>
        <dbReference type="EMBL" id="KAJ1080480.1"/>
    </source>
</evidence>
<keyword evidence="2" id="KW-0732">Signal</keyword>
<keyword evidence="1" id="KW-0472">Membrane</keyword>
<keyword evidence="1" id="KW-0812">Transmembrane</keyword>
<keyword evidence="5" id="KW-1185">Reference proteome</keyword>
<dbReference type="GO" id="GO:0009897">
    <property type="term" value="C:external side of plasma membrane"/>
    <property type="evidence" value="ECO:0007669"/>
    <property type="project" value="TreeGrafter"/>
</dbReference>
<reference evidence="4" key="1">
    <citation type="journal article" date="2022" name="bioRxiv">
        <title>Sequencing and chromosome-scale assembly of the giantPleurodeles waltlgenome.</title>
        <authorList>
            <person name="Brown T."/>
            <person name="Elewa A."/>
            <person name="Iarovenko S."/>
            <person name="Subramanian E."/>
            <person name="Araus A.J."/>
            <person name="Petzold A."/>
            <person name="Susuki M."/>
            <person name="Suzuki K.-i.T."/>
            <person name="Hayashi T."/>
            <person name="Toyoda A."/>
            <person name="Oliveira C."/>
            <person name="Osipova E."/>
            <person name="Leigh N.D."/>
            <person name="Simon A."/>
            <person name="Yun M.H."/>
        </authorList>
    </citation>
    <scope>NUCLEOTIDE SEQUENCE</scope>
    <source>
        <strain evidence="4">20211129_DDA</strain>
        <tissue evidence="4">Liver</tissue>
    </source>
</reference>
<dbReference type="EMBL" id="JANPWB010000016">
    <property type="protein sequence ID" value="KAJ1080480.1"/>
    <property type="molecule type" value="Genomic_DNA"/>
</dbReference>
<dbReference type="GO" id="GO:0002729">
    <property type="term" value="P:positive regulation of natural killer cell cytokine production"/>
    <property type="evidence" value="ECO:0007669"/>
    <property type="project" value="InterPro"/>
</dbReference>
<name>A0AAV7KYI2_PLEWA</name>
<accession>A0AAV7KYI2</accession>
<protein>
    <recommendedName>
        <fullName evidence="3">Transmembrane protein PVRIG immunoglobulin-like domain-containing protein</fullName>
    </recommendedName>
</protein>
<dbReference type="PANTHER" id="PTHR47011:SF1">
    <property type="entry name" value="CD226 ANTIGEN"/>
    <property type="match status" value="1"/>
</dbReference>